<dbReference type="Proteomes" id="UP001056978">
    <property type="component" value="Chromosome 1"/>
</dbReference>
<protein>
    <submittedName>
        <fullName evidence="1">DBP2</fullName>
    </submittedName>
</protein>
<evidence type="ECO:0000313" key="2">
    <source>
        <dbReference type="Proteomes" id="UP001056978"/>
    </source>
</evidence>
<proteinExistence type="predicted"/>
<keyword evidence="2" id="KW-1185">Reference proteome</keyword>
<gene>
    <name evidence="1" type="ORF">MKS88_000404</name>
</gene>
<evidence type="ECO:0000313" key="1">
    <source>
        <dbReference type="EMBL" id="KAI4841169.1"/>
    </source>
</evidence>
<accession>A0ACB9YGP7</accession>
<sequence length="676" mass="75977">MSTANKKLRNTENMQCSKDFIFEEIPQFQRWLLEWARDFGDEISKHFDNIKSVCKEKNVSIGKDRCNVEPECKKKCSEYESWIREKKKQLDILTDKFNRVKYVKIGHGGTAIDLITKEYKGFDRISFEKEINIGDNEYNNRCNCKASIMAKPAPGKVEEVKHEGIRLEPIDTRGVLNTSDSGRNAQDNSYRSLPRDDRARISSSSDDANDNIGNGDTESLNYLSASSKSLDSEAVSGNTGDRGKPEKKIDKSAEGDRDVSSNLSLSYNTLEKSGSDGERSLCNDHKKPCDSANSHNSGMDQQRDISQSGNNDHSRKARSENIRTDNSDISNVPGNLQEIPSSREITTGALNGVLSHEVIGSFDKERNEHDLRTDRDGVINDQSDASTGNRDENREDLESIEVLDSLSNIKHNDVTSLTTETGISENIDKLNDVSKAETASSTEINSDKEKNVQIHDFNTLHASTEEESSLNNVHSQSLEGEALKTEKKQGDQIDGENNDTKGSNNYNLDSKNNMNSGNFYLKEYENANFKTVNDGNLNLSGNEMCLKYFSSDQCKYIEDSLSSKSNLNDDKRKFFKSFSDYCLNFYPKHSSEHYACVKSAYSITLFENSKKYNFSKLSYFAGGGAFLVILFVVFALKTTDNSCEDATFTEFIQNGGTDFKLPVIYKEQNQDPKVYN</sequence>
<comment type="caution">
    <text evidence="1">The sequence shown here is derived from an EMBL/GenBank/DDBJ whole genome shotgun (WGS) entry which is preliminary data.</text>
</comment>
<dbReference type="EMBL" id="CM043769">
    <property type="protein sequence ID" value="KAI4841169.1"/>
    <property type="molecule type" value="Genomic_DNA"/>
</dbReference>
<organism evidence="1 2">
    <name type="scientific">Plasmodium brasilianum</name>
    <dbReference type="NCBI Taxonomy" id="5824"/>
    <lineage>
        <taxon>Eukaryota</taxon>
        <taxon>Sar</taxon>
        <taxon>Alveolata</taxon>
        <taxon>Apicomplexa</taxon>
        <taxon>Aconoidasida</taxon>
        <taxon>Haemosporida</taxon>
        <taxon>Plasmodiidae</taxon>
        <taxon>Plasmodium</taxon>
        <taxon>Plasmodium (Plasmodium)</taxon>
    </lineage>
</organism>
<reference evidence="1" key="1">
    <citation type="submission" date="2022-06" db="EMBL/GenBank/DDBJ databases">
        <title>The First Complete Genome of the Simian Malaria Parasite Plasmodium brasilianum.</title>
        <authorList>
            <person name="Bajic M."/>
            <person name="Ravishankar S."/>
        </authorList>
    </citation>
    <scope>NUCLEOTIDE SEQUENCE</scope>
    <source>
        <strain evidence="1">Bolivian I</strain>
    </source>
</reference>
<name>A0ACB9YGP7_PLABR</name>